<evidence type="ECO:0000313" key="4">
    <source>
        <dbReference type="WBParaSite" id="Csp11.Scaffold608.g5802.t1"/>
    </source>
</evidence>
<dbReference type="WBParaSite" id="Csp11.Scaffold608.g5802.t1">
    <property type="protein sequence ID" value="Csp11.Scaffold608.g5802.t1"/>
    <property type="gene ID" value="Csp11.Scaffold608.g5802"/>
</dbReference>
<dbReference type="AlphaFoldDB" id="A0A1I7TGU8"/>
<name>A0A1I7TGU8_9PELO</name>
<feature type="transmembrane region" description="Helical" evidence="2">
    <location>
        <begin position="86"/>
        <end position="110"/>
    </location>
</feature>
<dbReference type="Proteomes" id="UP000095282">
    <property type="component" value="Unplaced"/>
</dbReference>
<proteinExistence type="predicted"/>
<protein>
    <submittedName>
        <fullName evidence="4">Uncharacterized protein</fullName>
    </submittedName>
</protein>
<evidence type="ECO:0000313" key="3">
    <source>
        <dbReference type="Proteomes" id="UP000095282"/>
    </source>
</evidence>
<feature type="region of interest" description="Disordered" evidence="1">
    <location>
        <begin position="123"/>
        <end position="145"/>
    </location>
</feature>
<evidence type="ECO:0000256" key="1">
    <source>
        <dbReference type="SAM" id="MobiDB-lite"/>
    </source>
</evidence>
<organism evidence="3 4">
    <name type="scientific">Caenorhabditis tropicalis</name>
    <dbReference type="NCBI Taxonomy" id="1561998"/>
    <lineage>
        <taxon>Eukaryota</taxon>
        <taxon>Metazoa</taxon>
        <taxon>Ecdysozoa</taxon>
        <taxon>Nematoda</taxon>
        <taxon>Chromadorea</taxon>
        <taxon>Rhabditida</taxon>
        <taxon>Rhabditina</taxon>
        <taxon>Rhabditomorpha</taxon>
        <taxon>Rhabditoidea</taxon>
        <taxon>Rhabditidae</taxon>
        <taxon>Peloderinae</taxon>
        <taxon>Caenorhabditis</taxon>
    </lineage>
</organism>
<keyword evidence="2" id="KW-0472">Membrane</keyword>
<evidence type="ECO:0000256" key="2">
    <source>
        <dbReference type="SAM" id="Phobius"/>
    </source>
</evidence>
<keyword evidence="2" id="KW-0812">Transmembrane</keyword>
<keyword evidence="3" id="KW-1185">Reference proteome</keyword>
<keyword evidence="2" id="KW-1133">Transmembrane helix</keyword>
<sequence length="145" mass="16495">MALLIKLQKVPSVEAFLRSKPSEADVKQLYNEYNEASSLKQKDFSNLYEPHCDNYFETDSYKNGEEDTWGYAICCETLGFCGMSGWLIFLIIVIVLGVLASAGAALWFFYLNRFFGGKEEEEEEKKEDYSNTEDIGSVEISVATY</sequence>
<accession>A0A1I7TGU8</accession>
<reference evidence="4" key="1">
    <citation type="submission" date="2016-11" db="UniProtKB">
        <authorList>
            <consortium name="WormBaseParasite"/>
        </authorList>
    </citation>
    <scope>IDENTIFICATION</scope>
</reference>
<dbReference type="eggNOG" id="ENOG502TIUU">
    <property type="taxonomic scope" value="Eukaryota"/>
</dbReference>